<organism evidence="2 3">
    <name type="scientific">candidate division WWE3 bacterium RIFCSPHIGHO2_01_FULL_48_15</name>
    <dbReference type="NCBI Taxonomy" id="1802619"/>
    <lineage>
        <taxon>Bacteria</taxon>
        <taxon>Katanobacteria</taxon>
    </lineage>
</organism>
<evidence type="ECO:0000313" key="2">
    <source>
        <dbReference type="EMBL" id="OGC56144.1"/>
    </source>
</evidence>
<dbReference type="NCBIfam" id="TIGR00254">
    <property type="entry name" value="GGDEF"/>
    <property type="match status" value="1"/>
</dbReference>
<protein>
    <recommendedName>
        <fullName evidence="1">GGDEF domain-containing protein</fullName>
    </recommendedName>
</protein>
<dbReference type="SMART" id="SM00267">
    <property type="entry name" value="GGDEF"/>
    <property type="match status" value="1"/>
</dbReference>
<dbReference type="PROSITE" id="PS50887">
    <property type="entry name" value="GGDEF"/>
    <property type="match status" value="1"/>
</dbReference>
<evidence type="ECO:0000313" key="3">
    <source>
        <dbReference type="Proteomes" id="UP000179005"/>
    </source>
</evidence>
<proteinExistence type="predicted"/>
<dbReference type="Pfam" id="PF00990">
    <property type="entry name" value="GGDEF"/>
    <property type="match status" value="1"/>
</dbReference>
<sequence length="189" mass="21233">MRKPLLVLLGFFARLLGGAVYTPEQLEQLKQEARTDHLTGILNRRGFEESLTTEFERSKRFGHTFSILFIDLDSFKEINDQFGHSRGDEVLRELTRLINQQVRKIDFLARLGGDEFVLVLPETTTRGAYSLAEKLRQKVKDSNLSSVTVSIGVASFPEHAPGLEDLLAVADSAVYKAKKIKNKVVLASK</sequence>
<dbReference type="InterPro" id="IPR043128">
    <property type="entry name" value="Rev_trsase/Diguanyl_cyclase"/>
</dbReference>
<feature type="domain" description="GGDEF" evidence="1">
    <location>
        <begin position="63"/>
        <end position="189"/>
    </location>
</feature>
<dbReference type="EMBL" id="MEVC01000003">
    <property type="protein sequence ID" value="OGC56144.1"/>
    <property type="molecule type" value="Genomic_DNA"/>
</dbReference>
<accession>A0A1F4VG22</accession>
<dbReference type="Gene3D" id="3.30.70.270">
    <property type="match status" value="1"/>
</dbReference>
<dbReference type="GO" id="GO:0052621">
    <property type="term" value="F:diguanylate cyclase activity"/>
    <property type="evidence" value="ECO:0007669"/>
    <property type="project" value="TreeGrafter"/>
</dbReference>
<dbReference type="STRING" id="1802619.A2797_02195"/>
<dbReference type="PANTHER" id="PTHR45138">
    <property type="entry name" value="REGULATORY COMPONENTS OF SENSORY TRANSDUCTION SYSTEM"/>
    <property type="match status" value="1"/>
</dbReference>
<dbReference type="SUPFAM" id="SSF55073">
    <property type="entry name" value="Nucleotide cyclase"/>
    <property type="match status" value="1"/>
</dbReference>
<gene>
    <name evidence="2" type="ORF">A2797_02195</name>
</gene>
<dbReference type="PANTHER" id="PTHR45138:SF9">
    <property type="entry name" value="DIGUANYLATE CYCLASE DGCM-RELATED"/>
    <property type="match status" value="1"/>
</dbReference>
<dbReference type="InterPro" id="IPR000160">
    <property type="entry name" value="GGDEF_dom"/>
</dbReference>
<dbReference type="InterPro" id="IPR050469">
    <property type="entry name" value="Diguanylate_Cyclase"/>
</dbReference>
<reference evidence="2 3" key="1">
    <citation type="journal article" date="2016" name="Nat. Commun.">
        <title>Thousands of microbial genomes shed light on interconnected biogeochemical processes in an aquifer system.</title>
        <authorList>
            <person name="Anantharaman K."/>
            <person name="Brown C.T."/>
            <person name="Hug L.A."/>
            <person name="Sharon I."/>
            <person name="Castelle C.J."/>
            <person name="Probst A.J."/>
            <person name="Thomas B.C."/>
            <person name="Singh A."/>
            <person name="Wilkins M.J."/>
            <person name="Karaoz U."/>
            <person name="Brodie E.L."/>
            <person name="Williams K.H."/>
            <person name="Hubbard S.S."/>
            <person name="Banfield J.F."/>
        </authorList>
    </citation>
    <scope>NUCLEOTIDE SEQUENCE [LARGE SCALE GENOMIC DNA]</scope>
</reference>
<dbReference type="FunFam" id="3.30.70.270:FF:000001">
    <property type="entry name" value="Diguanylate cyclase domain protein"/>
    <property type="match status" value="1"/>
</dbReference>
<dbReference type="CDD" id="cd01949">
    <property type="entry name" value="GGDEF"/>
    <property type="match status" value="1"/>
</dbReference>
<dbReference type="InterPro" id="IPR029787">
    <property type="entry name" value="Nucleotide_cyclase"/>
</dbReference>
<name>A0A1F4VG22_UNCKA</name>
<dbReference type="Proteomes" id="UP000179005">
    <property type="component" value="Unassembled WGS sequence"/>
</dbReference>
<dbReference type="AlphaFoldDB" id="A0A1F4VG22"/>
<evidence type="ECO:0000259" key="1">
    <source>
        <dbReference type="PROSITE" id="PS50887"/>
    </source>
</evidence>
<comment type="caution">
    <text evidence="2">The sequence shown here is derived from an EMBL/GenBank/DDBJ whole genome shotgun (WGS) entry which is preliminary data.</text>
</comment>